<dbReference type="AlphaFoldDB" id="A0A0A9CCB7"/>
<reference evidence="2" key="2">
    <citation type="journal article" date="2015" name="Data Brief">
        <title>Shoot transcriptome of the giant reed, Arundo donax.</title>
        <authorList>
            <person name="Barrero R.A."/>
            <person name="Guerrero F.D."/>
            <person name="Moolhuijzen P."/>
            <person name="Goolsby J.A."/>
            <person name="Tidwell J."/>
            <person name="Bellgard S.E."/>
            <person name="Bellgard M.I."/>
        </authorList>
    </citation>
    <scope>NUCLEOTIDE SEQUENCE</scope>
    <source>
        <tissue evidence="2">Shoot tissue taken approximately 20 cm above the soil surface</tissue>
    </source>
</reference>
<protein>
    <submittedName>
        <fullName evidence="2">Uncharacterized protein</fullName>
    </submittedName>
</protein>
<feature type="compositionally biased region" description="Basic and acidic residues" evidence="1">
    <location>
        <begin position="1"/>
        <end position="10"/>
    </location>
</feature>
<sequence>MHRSSREQLKVKLTSDPGGF</sequence>
<reference evidence="2" key="1">
    <citation type="submission" date="2014-09" db="EMBL/GenBank/DDBJ databases">
        <authorList>
            <person name="Magalhaes I.L.F."/>
            <person name="Oliveira U."/>
            <person name="Santos F.R."/>
            <person name="Vidigal T.H.D.A."/>
            <person name="Brescovit A.D."/>
            <person name="Santos A.J."/>
        </authorList>
    </citation>
    <scope>NUCLEOTIDE SEQUENCE</scope>
    <source>
        <tissue evidence="2">Shoot tissue taken approximately 20 cm above the soil surface</tissue>
    </source>
</reference>
<organism evidence="2">
    <name type="scientific">Arundo donax</name>
    <name type="common">Giant reed</name>
    <name type="synonym">Donax arundinaceus</name>
    <dbReference type="NCBI Taxonomy" id="35708"/>
    <lineage>
        <taxon>Eukaryota</taxon>
        <taxon>Viridiplantae</taxon>
        <taxon>Streptophyta</taxon>
        <taxon>Embryophyta</taxon>
        <taxon>Tracheophyta</taxon>
        <taxon>Spermatophyta</taxon>
        <taxon>Magnoliopsida</taxon>
        <taxon>Liliopsida</taxon>
        <taxon>Poales</taxon>
        <taxon>Poaceae</taxon>
        <taxon>PACMAD clade</taxon>
        <taxon>Arundinoideae</taxon>
        <taxon>Arundineae</taxon>
        <taxon>Arundo</taxon>
    </lineage>
</organism>
<evidence type="ECO:0000256" key="1">
    <source>
        <dbReference type="SAM" id="MobiDB-lite"/>
    </source>
</evidence>
<dbReference type="EMBL" id="GBRH01228783">
    <property type="protein sequence ID" value="JAD69112.1"/>
    <property type="molecule type" value="Transcribed_RNA"/>
</dbReference>
<evidence type="ECO:0000313" key="2">
    <source>
        <dbReference type="EMBL" id="JAD69112.1"/>
    </source>
</evidence>
<proteinExistence type="predicted"/>
<feature type="region of interest" description="Disordered" evidence="1">
    <location>
        <begin position="1"/>
        <end position="20"/>
    </location>
</feature>
<accession>A0A0A9CCB7</accession>
<name>A0A0A9CCB7_ARUDO</name>